<gene>
    <name evidence="1" type="ORF">GOODEAATRI_018125</name>
</gene>
<feature type="non-terminal residue" evidence="1">
    <location>
        <position position="1"/>
    </location>
</feature>
<keyword evidence="2" id="KW-1185">Reference proteome</keyword>
<organism evidence="1 2">
    <name type="scientific">Goodea atripinnis</name>
    <dbReference type="NCBI Taxonomy" id="208336"/>
    <lineage>
        <taxon>Eukaryota</taxon>
        <taxon>Metazoa</taxon>
        <taxon>Chordata</taxon>
        <taxon>Craniata</taxon>
        <taxon>Vertebrata</taxon>
        <taxon>Euteleostomi</taxon>
        <taxon>Actinopterygii</taxon>
        <taxon>Neopterygii</taxon>
        <taxon>Teleostei</taxon>
        <taxon>Neoteleostei</taxon>
        <taxon>Acanthomorphata</taxon>
        <taxon>Ovalentaria</taxon>
        <taxon>Atherinomorphae</taxon>
        <taxon>Cyprinodontiformes</taxon>
        <taxon>Goodeidae</taxon>
        <taxon>Goodea</taxon>
    </lineage>
</organism>
<evidence type="ECO:0000313" key="2">
    <source>
        <dbReference type="Proteomes" id="UP001476798"/>
    </source>
</evidence>
<sequence length="64" mass="6905">ASFGPPAPVAMETDVRSKETPGLIHLLIVFRPHANVQMKAPLVNPFLAHNLPSICAIRTPSAYT</sequence>
<evidence type="ECO:0000313" key="1">
    <source>
        <dbReference type="EMBL" id="MEQ2175456.1"/>
    </source>
</evidence>
<protein>
    <submittedName>
        <fullName evidence="1">Uncharacterized protein</fullName>
    </submittedName>
</protein>
<accession>A0ABV0NVJ6</accession>
<dbReference type="Proteomes" id="UP001476798">
    <property type="component" value="Unassembled WGS sequence"/>
</dbReference>
<proteinExistence type="predicted"/>
<reference evidence="1 2" key="1">
    <citation type="submission" date="2021-06" db="EMBL/GenBank/DDBJ databases">
        <authorList>
            <person name="Palmer J.M."/>
        </authorList>
    </citation>
    <scope>NUCLEOTIDE SEQUENCE [LARGE SCALE GENOMIC DNA]</scope>
    <source>
        <strain evidence="1 2">GA_2019</strain>
        <tissue evidence="1">Muscle</tissue>
    </source>
</reference>
<name>A0ABV0NVJ6_9TELE</name>
<comment type="caution">
    <text evidence="1">The sequence shown here is derived from an EMBL/GenBank/DDBJ whole genome shotgun (WGS) entry which is preliminary data.</text>
</comment>
<dbReference type="EMBL" id="JAHRIO010051497">
    <property type="protein sequence ID" value="MEQ2175456.1"/>
    <property type="molecule type" value="Genomic_DNA"/>
</dbReference>